<evidence type="ECO:0000259" key="2">
    <source>
        <dbReference type="Pfam" id="PF04296"/>
    </source>
</evidence>
<dbReference type="CDD" id="cd00279">
    <property type="entry name" value="YlxR"/>
    <property type="match status" value="1"/>
</dbReference>
<dbReference type="OrthoDB" id="9799836at2"/>
<dbReference type="RefSeq" id="WP_147152432.1">
    <property type="nucleotide sequence ID" value="NZ_BKAJ01000088.1"/>
</dbReference>
<accession>A0A512NFR6</accession>
<name>A0A512NFR6_9HYPH</name>
<dbReference type="PANTHER" id="PTHR34215:SF1">
    <property type="entry name" value="YLXR DOMAIN-CONTAINING PROTEIN"/>
    <property type="match status" value="1"/>
</dbReference>
<dbReference type="PANTHER" id="PTHR34215">
    <property type="entry name" value="BLL0784 PROTEIN"/>
    <property type="match status" value="1"/>
</dbReference>
<dbReference type="NCBIfam" id="NF006622">
    <property type="entry name" value="PRK09190.1"/>
    <property type="match status" value="1"/>
</dbReference>
<proteinExistence type="predicted"/>
<dbReference type="InterPro" id="IPR007393">
    <property type="entry name" value="YlxR_dom"/>
</dbReference>
<dbReference type="SUPFAM" id="SSF64376">
    <property type="entry name" value="YlxR-like"/>
    <property type="match status" value="1"/>
</dbReference>
<dbReference type="InterPro" id="IPR035931">
    <property type="entry name" value="YlxR-like_sf"/>
</dbReference>
<evidence type="ECO:0000256" key="1">
    <source>
        <dbReference type="SAM" id="MobiDB-lite"/>
    </source>
</evidence>
<comment type="caution">
    <text evidence="3">The sequence shown here is derived from an EMBL/GenBank/DDBJ whole genome shotgun (WGS) entry which is preliminary data.</text>
</comment>
<dbReference type="SUPFAM" id="SSF55315">
    <property type="entry name" value="L30e-like"/>
    <property type="match status" value="1"/>
</dbReference>
<protein>
    <recommendedName>
        <fullName evidence="2">YlxR domain-containing protein</fullName>
    </recommendedName>
</protein>
<dbReference type="Proteomes" id="UP000321058">
    <property type="component" value="Unassembled WGS sequence"/>
</dbReference>
<evidence type="ECO:0000313" key="4">
    <source>
        <dbReference type="Proteomes" id="UP000321058"/>
    </source>
</evidence>
<gene>
    <name evidence="3" type="ORF">RSO01_49670</name>
</gene>
<dbReference type="AlphaFoldDB" id="A0A512NFR6"/>
<dbReference type="InterPro" id="IPR029064">
    <property type="entry name" value="Ribosomal_eL30-like_sf"/>
</dbReference>
<dbReference type="Gene3D" id="3.30.1230.10">
    <property type="entry name" value="YlxR-like"/>
    <property type="match status" value="1"/>
</dbReference>
<dbReference type="EMBL" id="BKAJ01000088">
    <property type="protein sequence ID" value="GEP57801.1"/>
    <property type="molecule type" value="Genomic_DNA"/>
</dbReference>
<dbReference type="InterPro" id="IPR037465">
    <property type="entry name" value="YlxR"/>
</dbReference>
<sequence>MAFVSAMSRAEPEAPPSTGPQRTCIATGETGAPERMIRFVIGPEGDVVPDLARRLPGRGIWVKAERAAVERAVAKNLFAKAARASVKPAADLADRVERLLLERALADLSRARRAGRAIAGFVKVEQMVGQRRAGLLIVADEADGDGLGKLEAVSRATGLSIARLGDAAALGGIFGREHAVYVAVARDDAGGAFIERIEAGAARWRGYRLNSSLIEK</sequence>
<evidence type="ECO:0000313" key="3">
    <source>
        <dbReference type="EMBL" id="GEP57801.1"/>
    </source>
</evidence>
<feature type="region of interest" description="Disordered" evidence="1">
    <location>
        <begin position="1"/>
        <end position="23"/>
    </location>
</feature>
<organism evidence="3 4">
    <name type="scientific">Reyranella soli</name>
    <dbReference type="NCBI Taxonomy" id="1230389"/>
    <lineage>
        <taxon>Bacteria</taxon>
        <taxon>Pseudomonadati</taxon>
        <taxon>Pseudomonadota</taxon>
        <taxon>Alphaproteobacteria</taxon>
        <taxon>Hyphomicrobiales</taxon>
        <taxon>Reyranellaceae</taxon>
        <taxon>Reyranella</taxon>
    </lineage>
</organism>
<keyword evidence="4" id="KW-1185">Reference proteome</keyword>
<dbReference type="Pfam" id="PF04296">
    <property type="entry name" value="YlxR"/>
    <property type="match status" value="1"/>
</dbReference>
<reference evidence="3 4" key="1">
    <citation type="submission" date="2019-07" db="EMBL/GenBank/DDBJ databases">
        <title>Whole genome shotgun sequence of Reyranella soli NBRC 108950.</title>
        <authorList>
            <person name="Hosoyama A."/>
            <person name="Uohara A."/>
            <person name="Ohji S."/>
            <person name="Ichikawa N."/>
        </authorList>
    </citation>
    <scope>NUCLEOTIDE SEQUENCE [LARGE SCALE GENOMIC DNA]</scope>
    <source>
        <strain evidence="3 4">NBRC 108950</strain>
    </source>
</reference>
<feature type="domain" description="YlxR" evidence="2">
    <location>
        <begin position="22"/>
        <end position="97"/>
    </location>
</feature>